<proteinExistence type="predicted"/>
<protein>
    <submittedName>
        <fullName evidence="1">Uncharacterized protein</fullName>
    </submittedName>
</protein>
<name>A0A2P8DG11_9ACTN</name>
<comment type="caution">
    <text evidence="1">The sequence shown here is derived from an EMBL/GenBank/DDBJ whole genome shotgun (WGS) entry which is preliminary data.</text>
</comment>
<accession>A0A2P8DG11</accession>
<sequence length="212" mass="23009">MNPMPHIIVTAGHVGRLREQGPGGLLVWVEPHDEVVVLDRSGQPTVEGGYTLKVRTALSAKAGHIDEDLMVVAGFPGNTDGFADDAVLADHLTEQAEELYAQWPETRAMTPMVIRLRAALAEHGIHLTGPPRHLGRPETPGLIEKYRRLDDSDYEIEVATTFGHRDPVSVAAHSVFTGRQYTRFAIDVASMAPVAAAEVTAAVIERAVRPGR</sequence>
<evidence type="ECO:0000313" key="2">
    <source>
        <dbReference type="Proteomes" id="UP000240542"/>
    </source>
</evidence>
<dbReference type="RefSeq" id="WP_106584104.1">
    <property type="nucleotide sequence ID" value="NZ_PYGA01000012.1"/>
</dbReference>
<organism evidence="1 2">
    <name type="scientific">Murinocardiopsis flavida</name>
    <dbReference type="NCBI Taxonomy" id="645275"/>
    <lineage>
        <taxon>Bacteria</taxon>
        <taxon>Bacillati</taxon>
        <taxon>Actinomycetota</taxon>
        <taxon>Actinomycetes</taxon>
        <taxon>Streptosporangiales</taxon>
        <taxon>Nocardiopsidaceae</taxon>
        <taxon>Murinocardiopsis</taxon>
    </lineage>
</organism>
<keyword evidence="2" id="KW-1185">Reference proteome</keyword>
<gene>
    <name evidence="1" type="ORF">CLV63_11233</name>
</gene>
<dbReference type="Proteomes" id="UP000240542">
    <property type="component" value="Unassembled WGS sequence"/>
</dbReference>
<dbReference type="EMBL" id="PYGA01000012">
    <property type="protein sequence ID" value="PSK96151.1"/>
    <property type="molecule type" value="Genomic_DNA"/>
</dbReference>
<reference evidence="1 2" key="1">
    <citation type="submission" date="2018-03" db="EMBL/GenBank/DDBJ databases">
        <title>Genomic Encyclopedia of Archaeal and Bacterial Type Strains, Phase II (KMG-II): from individual species to whole genera.</title>
        <authorList>
            <person name="Goeker M."/>
        </authorList>
    </citation>
    <scope>NUCLEOTIDE SEQUENCE [LARGE SCALE GENOMIC DNA]</scope>
    <source>
        <strain evidence="1 2">DSM 45312</strain>
    </source>
</reference>
<evidence type="ECO:0000313" key="1">
    <source>
        <dbReference type="EMBL" id="PSK96151.1"/>
    </source>
</evidence>
<dbReference type="AlphaFoldDB" id="A0A2P8DG11"/>
<dbReference type="OrthoDB" id="3427963at2"/>